<feature type="region of interest" description="Disordered" evidence="1">
    <location>
        <begin position="347"/>
        <end position="378"/>
    </location>
</feature>
<keyword evidence="3" id="KW-1185">Reference proteome</keyword>
<evidence type="ECO:0000313" key="3">
    <source>
        <dbReference type="Proteomes" id="UP001153678"/>
    </source>
</evidence>
<gene>
    <name evidence="2" type="ORF">FWILDA_LOCUS13142</name>
</gene>
<comment type="caution">
    <text evidence="2">The sequence shown here is derived from an EMBL/GenBank/DDBJ whole genome shotgun (WGS) entry which is preliminary data.</text>
</comment>
<feature type="compositionally biased region" description="Basic and acidic residues" evidence="1">
    <location>
        <begin position="416"/>
        <end position="425"/>
    </location>
</feature>
<proteinExistence type="predicted"/>
<dbReference type="EMBL" id="CAMKVN010004699">
    <property type="protein sequence ID" value="CAI2187562.1"/>
    <property type="molecule type" value="Genomic_DNA"/>
</dbReference>
<accession>A0A9W4T0R7</accession>
<feature type="region of interest" description="Disordered" evidence="1">
    <location>
        <begin position="405"/>
        <end position="444"/>
    </location>
</feature>
<evidence type="ECO:0000313" key="2">
    <source>
        <dbReference type="EMBL" id="CAI2187562.1"/>
    </source>
</evidence>
<reference evidence="2" key="1">
    <citation type="submission" date="2022-08" db="EMBL/GenBank/DDBJ databases">
        <authorList>
            <person name="Kallberg Y."/>
            <person name="Tangrot J."/>
            <person name="Rosling A."/>
        </authorList>
    </citation>
    <scope>NUCLEOTIDE SEQUENCE</scope>
    <source>
        <strain evidence="2">Wild A</strain>
    </source>
</reference>
<dbReference type="AlphaFoldDB" id="A0A9W4T0R7"/>
<evidence type="ECO:0000256" key="1">
    <source>
        <dbReference type="SAM" id="MobiDB-lite"/>
    </source>
</evidence>
<name>A0A9W4T0R7_9GLOM</name>
<feature type="non-terminal residue" evidence="2">
    <location>
        <position position="1"/>
    </location>
</feature>
<organism evidence="2 3">
    <name type="scientific">Funneliformis geosporum</name>
    <dbReference type="NCBI Taxonomy" id="1117311"/>
    <lineage>
        <taxon>Eukaryota</taxon>
        <taxon>Fungi</taxon>
        <taxon>Fungi incertae sedis</taxon>
        <taxon>Mucoromycota</taxon>
        <taxon>Glomeromycotina</taxon>
        <taxon>Glomeromycetes</taxon>
        <taxon>Glomerales</taxon>
        <taxon>Glomeraceae</taxon>
        <taxon>Funneliformis</taxon>
    </lineage>
</organism>
<sequence length="444" mass="51164">FDLELSLAKEKKTDEQIKVLNAYNKTIEEGFKEGKINVEIIAKLRKEFDLLLDYNNGGKKSGHHEMKLLVYSINLCFYGVTKLFGFSVELLVGGKPLKECSEPADKSTVSIKIKTGVSYVFDQNTNERIESDRTFYAVINQVDKTYEIQFGASKELFAAQEQSQPAQPAIVSFKAKIYVDGQWDHSWRLINKPNKLKKVGFNSSKRKKTPLTFDLSKWEENDDKRIEKENDVQDDDNAMRIDKEYTMNDNENASNDEKKMEGQDRLGYGAISVYLFNTNDIEKNEYANPLAALHIHYRPKQWLLERNILFEEMLSEITDNTQESRNDGETPQENIQDIKKVKFEKKKANLTKKGRNRKDRERDTQADTMEVEEPEGNTSEAVELIDIPNTQEIVENAAVEEVQVAKKTSRGRKGKKVVEKTKETETLESNAETGTRRYNLRARK</sequence>
<dbReference type="Proteomes" id="UP001153678">
    <property type="component" value="Unassembled WGS sequence"/>
</dbReference>
<dbReference type="OrthoDB" id="2406528at2759"/>
<feature type="compositionally biased region" description="Basic residues" evidence="1">
    <location>
        <begin position="347"/>
        <end position="357"/>
    </location>
</feature>
<protein>
    <submittedName>
        <fullName evidence="2">12845_t:CDS:1</fullName>
    </submittedName>
</protein>